<sequence length="350" mass="39132">MKRASKRIILTSENVNRHGFRVLTDGIDLTQFENNPVMLWMHNRAWGNKENDILPLGNVVELKRETDPVLGKIITGLPVFDDTDDFAMRICNKYENGTIRMASVGLNPTEWSEDPELLLQGQRAATLTKSILEELSLCDIGSNDNALQIALYDDNHKLVQLSFEGENATVPLIKHPLITLEMNKIELTSAKAAVLLGLKEIGTTDEFETKVAEVVQLAQNQKTQIETLTREKSELQKKVDDEAAIQLTVKIETLVQGAVESRKITADEKPLYVELATANYGNVEKLLNAKSGTPTAAEILKNKEGETVNLYAGKTWDQLDREGLLVKLKAADFSLFKSLFKTEFNKEYKG</sequence>
<feature type="coiled-coil region" evidence="1">
    <location>
        <begin position="211"/>
        <end position="245"/>
    </location>
</feature>
<protein>
    <recommendedName>
        <fullName evidence="4">Prohead serine protease</fullName>
    </recommendedName>
</protein>
<dbReference type="STRING" id="405671.SAMN05421827_105136"/>
<evidence type="ECO:0008006" key="4">
    <source>
        <dbReference type="Google" id="ProtNLM"/>
    </source>
</evidence>
<name>A0A1G7TB43_9SPHI</name>
<evidence type="ECO:0000256" key="1">
    <source>
        <dbReference type="SAM" id="Coils"/>
    </source>
</evidence>
<gene>
    <name evidence="2" type="ORF">SAMN05421827_105136</name>
</gene>
<keyword evidence="3" id="KW-1185">Reference proteome</keyword>
<dbReference type="EMBL" id="FNCH01000005">
    <property type="protein sequence ID" value="SDG32332.1"/>
    <property type="molecule type" value="Genomic_DNA"/>
</dbReference>
<reference evidence="3" key="1">
    <citation type="submission" date="2016-10" db="EMBL/GenBank/DDBJ databases">
        <authorList>
            <person name="Varghese N."/>
            <person name="Submissions S."/>
        </authorList>
    </citation>
    <scope>NUCLEOTIDE SEQUENCE [LARGE SCALE GENOMIC DNA]</scope>
    <source>
        <strain evidence="3">DSM 17933</strain>
    </source>
</reference>
<dbReference type="Proteomes" id="UP000199643">
    <property type="component" value="Unassembled WGS sequence"/>
</dbReference>
<evidence type="ECO:0000313" key="3">
    <source>
        <dbReference type="Proteomes" id="UP000199643"/>
    </source>
</evidence>
<keyword evidence="1" id="KW-0175">Coiled coil</keyword>
<proteinExistence type="predicted"/>
<dbReference type="OrthoDB" id="1064922at2"/>
<dbReference type="AlphaFoldDB" id="A0A1G7TB43"/>
<dbReference type="RefSeq" id="WP_090498807.1">
    <property type="nucleotide sequence ID" value="NZ_FNCH01000005.1"/>
</dbReference>
<organism evidence="2 3">
    <name type="scientific">Pedobacter terrae</name>
    <dbReference type="NCBI Taxonomy" id="405671"/>
    <lineage>
        <taxon>Bacteria</taxon>
        <taxon>Pseudomonadati</taxon>
        <taxon>Bacteroidota</taxon>
        <taxon>Sphingobacteriia</taxon>
        <taxon>Sphingobacteriales</taxon>
        <taxon>Sphingobacteriaceae</taxon>
        <taxon>Pedobacter</taxon>
    </lineage>
</organism>
<evidence type="ECO:0000313" key="2">
    <source>
        <dbReference type="EMBL" id="SDG32332.1"/>
    </source>
</evidence>
<accession>A0A1G7TB43</accession>